<accession>A0ABV7KA69</accession>
<dbReference type="EMBL" id="JBHRTK010000012">
    <property type="protein sequence ID" value="MFC3207240.1"/>
    <property type="molecule type" value="Genomic_DNA"/>
</dbReference>
<dbReference type="Proteomes" id="UP001595583">
    <property type="component" value="Unassembled WGS sequence"/>
</dbReference>
<name>A0ABV7KA69_9HYPH</name>
<sequence length="90" mass="10795">MRDQSELDLMLKGYGLTTANILYHYPDHPHLLQSFIWQDYDLAPRFPVLVKFIEFWREKLDGPLHSVTYTHRTLIAPNEWRKVDGEFLLH</sequence>
<evidence type="ECO:0000313" key="1">
    <source>
        <dbReference type="EMBL" id="MFC3207240.1"/>
    </source>
</evidence>
<dbReference type="RefSeq" id="WP_378221227.1">
    <property type="nucleotide sequence ID" value="NZ_JBHRTK010000012.1"/>
</dbReference>
<reference evidence="2" key="1">
    <citation type="journal article" date="2019" name="Int. J. Syst. Evol. Microbiol.">
        <title>The Global Catalogue of Microorganisms (GCM) 10K type strain sequencing project: providing services to taxonomists for standard genome sequencing and annotation.</title>
        <authorList>
            <consortium name="The Broad Institute Genomics Platform"/>
            <consortium name="The Broad Institute Genome Sequencing Center for Infectious Disease"/>
            <person name="Wu L."/>
            <person name="Ma J."/>
        </authorList>
    </citation>
    <scope>NUCLEOTIDE SEQUENCE [LARGE SCALE GENOMIC DNA]</scope>
    <source>
        <strain evidence="2">KCTC 52165</strain>
    </source>
</reference>
<evidence type="ECO:0000313" key="2">
    <source>
        <dbReference type="Proteomes" id="UP001595583"/>
    </source>
</evidence>
<dbReference type="InterPro" id="IPR009354">
    <property type="entry name" value="Usg"/>
</dbReference>
<proteinExistence type="predicted"/>
<gene>
    <name evidence="1" type="ORF">ACFOHJ_13510</name>
</gene>
<comment type="caution">
    <text evidence="1">The sequence shown here is derived from an EMBL/GenBank/DDBJ whole genome shotgun (WGS) entry which is preliminary data.</text>
</comment>
<dbReference type="Pfam" id="PF06233">
    <property type="entry name" value="Usg"/>
    <property type="match status" value="1"/>
</dbReference>
<protein>
    <submittedName>
        <fullName evidence="1">Usg protein</fullName>
    </submittedName>
</protein>
<organism evidence="1 2">
    <name type="scientific">Aquamicrobium soli</name>
    <dbReference type="NCBI Taxonomy" id="1811518"/>
    <lineage>
        <taxon>Bacteria</taxon>
        <taxon>Pseudomonadati</taxon>
        <taxon>Pseudomonadota</taxon>
        <taxon>Alphaproteobacteria</taxon>
        <taxon>Hyphomicrobiales</taxon>
        <taxon>Phyllobacteriaceae</taxon>
        <taxon>Aquamicrobium</taxon>
    </lineage>
</organism>
<keyword evidence="2" id="KW-1185">Reference proteome</keyword>